<accession>X1AS18</accession>
<dbReference type="Pfam" id="PF08245">
    <property type="entry name" value="Mur_ligase_M"/>
    <property type="match status" value="1"/>
</dbReference>
<evidence type="ECO:0000256" key="4">
    <source>
        <dbReference type="ARBA" id="ARBA00022490"/>
    </source>
</evidence>
<dbReference type="PANTHER" id="PTHR43445">
    <property type="entry name" value="UDP-N-ACETYLMURAMATE--L-ALANINE LIGASE-RELATED"/>
    <property type="match status" value="1"/>
</dbReference>
<dbReference type="UniPathway" id="UPA00219"/>
<dbReference type="Pfam" id="PF02875">
    <property type="entry name" value="Mur_ligase_C"/>
    <property type="match status" value="1"/>
</dbReference>
<dbReference type="NCBIfam" id="TIGR01082">
    <property type="entry name" value="murC"/>
    <property type="match status" value="1"/>
</dbReference>
<dbReference type="GO" id="GO:0008763">
    <property type="term" value="F:UDP-N-acetylmuramate-L-alanine ligase activity"/>
    <property type="evidence" value="ECO:0007669"/>
    <property type="project" value="UniProtKB-EC"/>
</dbReference>
<dbReference type="InterPro" id="IPR004101">
    <property type="entry name" value="Mur_ligase_C"/>
</dbReference>
<reference evidence="12" key="1">
    <citation type="journal article" date="2014" name="Front. Microbiol.">
        <title>High frequency of phylogenetically diverse reductive dehalogenase-homologous genes in deep subseafloor sedimentary metagenomes.</title>
        <authorList>
            <person name="Kawai M."/>
            <person name="Futagami T."/>
            <person name="Toyoda A."/>
            <person name="Takaki Y."/>
            <person name="Nishi S."/>
            <person name="Hori S."/>
            <person name="Arai W."/>
            <person name="Tsubouchi T."/>
            <person name="Morono Y."/>
            <person name="Uchiyama I."/>
            <person name="Ito T."/>
            <person name="Fujiyama A."/>
            <person name="Inagaki F."/>
            <person name="Takami H."/>
        </authorList>
    </citation>
    <scope>NUCLEOTIDE SEQUENCE</scope>
    <source>
        <strain evidence="12">Expedition CK06-06</strain>
    </source>
</reference>
<keyword evidence="5" id="KW-0436">Ligase</keyword>
<evidence type="ECO:0000256" key="7">
    <source>
        <dbReference type="ARBA" id="ARBA00022840"/>
    </source>
</evidence>
<dbReference type="PANTHER" id="PTHR43445:SF3">
    <property type="entry name" value="UDP-N-ACETYLMURAMATE--L-ALANINE LIGASE"/>
    <property type="match status" value="1"/>
</dbReference>
<feature type="domain" description="Mur ligase N-terminal catalytic" evidence="9">
    <location>
        <begin position="9"/>
        <end position="106"/>
    </location>
</feature>
<gene>
    <name evidence="12" type="ORF">S01H4_00391</name>
</gene>
<evidence type="ECO:0000256" key="8">
    <source>
        <dbReference type="ARBA" id="ARBA00047833"/>
    </source>
</evidence>
<sequence>MRNSDKFKKVHFVGIGGAGLSGMARVLYEMGYEVSGSDIKKSYNTERLKRFGIDVKIGHLSKNVIGKDILVISTAIPEDNCEVKAANELKIDIWSRAKMLEWILSHGKAIAISGTHGKTTTTSMIALLLEWENFKPTILVGGELNDIGSNAKFGEGEYFVVEADESDGTFIQITSEIAVVTNVEDDHLDYYKNKKEIEKAFNKFVNGVTPTGLAVINGDDPCLINMMNKIDSRYITYGLDERNDVRAKDIKIDELKSEFLVQLRDEQFRVQLKIPGEHNIYNALATISVGKYLGISSDRISFTLSQFVGAQRRFDVLGNPRGVTIVDDYAHHPTEISATLKAANAKKHNKIISVFQPHRYTRTDLLYEKFGNCFEYADLCLITEIFPAGENPIPGVTSKLIVNSILKKNNRKQVVYLPQKKDLTYYLLKNVESNDIVVVMGAGDINTIAYDLLEKL</sequence>
<evidence type="ECO:0000256" key="2">
    <source>
        <dbReference type="ARBA" id="ARBA00004752"/>
    </source>
</evidence>
<dbReference type="Gene3D" id="3.40.1190.10">
    <property type="entry name" value="Mur-like, catalytic domain"/>
    <property type="match status" value="1"/>
</dbReference>
<dbReference type="InterPro" id="IPR000713">
    <property type="entry name" value="Mur_ligase_N"/>
</dbReference>
<evidence type="ECO:0000256" key="6">
    <source>
        <dbReference type="ARBA" id="ARBA00022741"/>
    </source>
</evidence>
<evidence type="ECO:0000259" key="11">
    <source>
        <dbReference type="Pfam" id="PF08245"/>
    </source>
</evidence>
<dbReference type="Gene3D" id="3.40.50.720">
    <property type="entry name" value="NAD(P)-binding Rossmann-like Domain"/>
    <property type="match status" value="1"/>
</dbReference>
<dbReference type="HAMAP" id="MF_00046">
    <property type="entry name" value="MurC"/>
    <property type="match status" value="1"/>
</dbReference>
<evidence type="ECO:0000256" key="1">
    <source>
        <dbReference type="ARBA" id="ARBA00004496"/>
    </source>
</evidence>
<dbReference type="EMBL" id="BART01000051">
    <property type="protein sequence ID" value="GAG62681.1"/>
    <property type="molecule type" value="Genomic_DNA"/>
</dbReference>
<comment type="pathway">
    <text evidence="2">Cell wall biogenesis; peptidoglycan biosynthesis.</text>
</comment>
<organism evidence="12">
    <name type="scientific">marine sediment metagenome</name>
    <dbReference type="NCBI Taxonomy" id="412755"/>
    <lineage>
        <taxon>unclassified sequences</taxon>
        <taxon>metagenomes</taxon>
        <taxon>ecological metagenomes</taxon>
    </lineage>
</organism>
<comment type="catalytic activity">
    <reaction evidence="8">
        <text>UDP-N-acetyl-alpha-D-muramate + L-alanine + ATP = UDP-N-acetyl-alpha-D-muramoyl-L-alanine + ADP + phosphate + H(+)</text>
        <dbReference type="Rhea" id="RHEA:23372"/>
        <dbReference type="ChEBI" id="CHEBI:15378"/>
        <dbReference type="ChEBI" id="CHEBI:30616"/>
        <dbReference type="ChEBI" id="CHEBI:43474"/>
        <dbReference type="ChEBI" id="CHEBI:57972"/>
        <dbReference type="ChEBI" id="CHEBI:70757"/>
        <dbReference type="ChEBI" id="CHEBI:83898"/>
        <dbReference type="ChEBI" id="CHEBI:456216"/>
        <dbReference type="EC" id="6.3.2.8"/>
    </reaction>
</comment>
<dbReference type="InterPro" id="IPR013221">
    <property type="entry name" value="Mur_ligase_cen"/>
</dbReference>
<protein>
    <recommendedName>
        <fullName evidence="3">UDP-N-acetylmuramate--L-alanine ligase</fullName>
        <ecNumber evidence="3">6.3.2.8</ecNumber>
    </recommendedName>
</protein>
<keyword evidence="6" id="KW-0547">Nucleotide-binding</keyword>
<dbReference type="Pfam" id="PF01225">
    <property type="entry name" value="Mur_ligase"/>
    <property type="match status" value="1"/>
</dbReference>
<proteinExistence type="inferred from homology"/>
<evidence type="ECO:0000259" key="9">
    <source>
        <dbReference type="Pfam" id="PF01225"/>
    </source>
</evidence>
<name>X1AS18_9ZZZZ</name>
<dbReference type="InterPro" id="IPR036615">
    <property type="entry name" value="Mur_ligase_C_dom_sf"/>
</dbReference>
<keyword evidence="4" id="KW-0963">Cytoplasm</keyword>
<keyword evidence="7" id="KW-0067">ATP-binding</keyword>
<evidence type="ECO:0000256" key="5">
    <source>
        <dbReference type="ARBA" id="ARBA00022598"/>
    </source>
</evidence>
<dbReference type="InterPro" id="IPR036565">
    <property type="entry name" value="Mur-like_cat_sf"/>
</dbReference>
<feature type="domain" description="Mur ligase C-terminal" evidence="10">
    <location>
        <begin position="312"/>
        <end position="443"/>
    </location>
</feature>
<dbReference type="GO" id="GO:0005737">
    <property type="term" value="C:cytoplasm"/>
    <property type="evidence" value="ECO:0007669"/>
    <property type="project" value="UniProtKB-SubCell"/>
</dbReference>
<dbReference type="InterPro" id="IPR050061">
    <property type="entry name" value="MurCDEF_pg_biosynth"/>
</dbReference>
<dbReference type="GO" id="GO:0005524">
    <property type="term" value="F:ATP binding"/>
    <property type="evidence" value="ECO:0007669"/>
    <property type="project" value="UniProtKB-KW"/>
</dbReference>
<dbReference type="Gene3D" id="3.90.190.20">
    <property type="entry name" value="Mur ligase, C-terminal domain"/>
    <property type="match status" value="1"/>
</dbReference>
<dbReference type="AlphaFoldDB" id="X1AS18"/>
<dbReference type="SUPFAM" id="SSF53623">
    <property type="entry name" value="MurD-like peptide ligases, catalytic domain"/>
    <property type="match status" value="1"/>
</dbReference>
<dbReference type="GO" id="GO:0009252">
    <property type="term" value="P:peptidoglycan biosynthetic process"/>
    <property type="evidence" value="ECO:0007669"/>
    <property type="project" value="UniProtKB-UniPathway"/>
</dbReference>
<dbReference type="InterPro" id="IPR005758">
    <property type="entry name" value="UDP-N-AcMur_Ala_ligase_MurC"/>
</dbReference>
<comment type="caution">
    <text evidence="12">The sequence shown here is derived from an EMBL/GenBank/DDBJ whole genome shotgun (WGS) entry which is preliminary data.</text>
</comment>
<comment type="subcellular location">
    <subcellularLocation>
        <location evidence="1">Cytoplasm</location>
    </subcellularLocation>
</comment>
<feature type="domain" description="Mur ligase central" evidence="11">
    <location>
        <begin position="112"/>
        <end position="289"/>
    </location>
</feature>
<dbReference type="SUPFAM" id="SSF51984">
    <property type="entry name" value="MurCD N-terminal domain"/>
    <property type="match status" value="1"/>
</dbReference>
<dbReference type="SUPFAM" id="SSF53244">
    <property type="entry name" value="MurD-like peptide ligases, peptide-binding domain"/>
    <property type="match status" value="1"/>
</dbReference>
<dbReference type="EC" id="6.3.2.8" evidence="3"/>
<evidence type="ECO:0000259" key="10">
    <source>
        <dbReference type="Pfam" id="PF02875"/>
    </source>
</evidence>
<evidence type="ECO:0000313" key="12">
    <source>
        <dbReference type="EMBL" id="GAG62681.1"/>
    </source>
</evidence>
<evidence type="ECO:0000256" key="3">
    <source>
        <dbReference type="ARBA" id="ARBA00012211"/>
    </source>
</evidence>